<comment type="caution">
    <text evidence="1">The sequence shown here is derived from an EMBL/GenBank/DDBJ whole genome shotgun (WGS) entry which is preliminary data.</text>
</comment>
<evidence type="ECO:0000313" key="2">
    <source>
        <dbReference type="Proteomes" id="UP000012227"/>
    </source>
</evidence>
<protein>
    <submittedName>
        <fullName evidence="1">Uncharacterized protein</fullName>
    </submittedName>
</protein>
<dbReference type="EMBL" id="AOGY02000081">
    <property type="protein sequence ID" value="EMY67851.1"/>
    <property type="molecule type" value="Genomic_DNA"/>
</dbReference>
<dbReference type="InterPro" id="IPR051394">
    <property type="entry name" value="Glutamate_Synthase"/>
</dbReference>
<accession>N1W7L2</accession>
<dbReference type="SUPFAM" id="SSF69336">
    <property type="entry name" value="Alpha subunit of glutamate synthase, C-terminal domain"/>
    <property type="match status" value="1"/>
</dbReference>
<sequence length="61" mass="7038">MVEDHKTYTGSKRAEEVLNNWDTVVKEMIKVIPRDYKKALEKMAEEKTSEKPNKEGVTARG</sequence>
<dbReference type="InterPro" id="IPR036485">
    <property type="entry name" value="Glu_synth_asu_C_sf"/>
</dbReference>
<organism evidence="1 2">
    <name type="scientific">Leptospira vanthielii serovar Holland str. Waz Holland = ATCC 700522</name>
    <dbReference type="NCBI Taxonomy" id="1218591"/>
    <lineage>
        <taxon>Bacteria</taxon>
        <taxon>Pseudomonadati</taxon>
        <taxon>Spirochaetota</taxon>
        <taxon>Spirochaetia</taxon>
        <taxon>Leptospirales</taxon>
        <taxon>Leptospiraceae</taxon>
        <taxon>Leptospira</taxon>
    </lineage>
</organism>
<proteinExistence type="predicted"/>
<dbReference type="PANTHER" id="PTHR43100:SF1">
    <property type="entry name" value="GLUTAMATE SYNTHASE [NADPH] SMALL CHAIN"/>
    <property type="match status" value="1"/>
</dbReference>
<dbReference type="GO" id="GO:0016491">
    <property type="term" value="F:oxidoreductase activity"/>
    <property type="evidence" value="ECO:0007669"/>
    <property type="project" value="InterPro"/>
</dbReference>
<dbReference type="Gene3D" id="2.160.20.60">
    <property type="entry name" value="Glutamate synthase, alpha subunit, C-terminal domain"/>
    <property type="match status" value="1"/>
</dbReference>
<gene>
    <name evidence="1" type="ORF">LEP1GSC199_1210</name>
</gene>
<evidence type="ECO:0000313" key="1">
    <source>
        <dbReference type="EMBL" id="EMY67851.1"/>
    </source>
</evidence>
<dbReference type="Proteomes" id="UP000012227">
    <property type="component" value="Unassembled WGS sequence"/>
</dbReference>
<dbReference type="AlphaFoldDB" id="N1W7L2"/>
<dbReference type="STRING" id="1218591.LEP1GSC199_1210"/>
<dbReference type="PANTHER" id="PTHR43100">
    <property type="entry name" value="GLUTAMATE SYNTHASE [NADPH] SMALL CHAIN"/>
    <property type="match status" value="1"/>
</dbReference>
<reference evidence="1 2" key="1">
    <citation type="submission" date="2013-03" db="EMBL/GenBank/DDBJ databases">
        <authorList>
            <person name="Harkins D.M."/>
            <person name="Durkin A.S."/>
            <person name="Brinkac L.M."/>
            <person name="Haft D.H."/>
            <person name="Selengut J.D."/>
            <person name="Sanka R."/>
            <person name="DePew J."/>
            <person name="Purushe J."/>
            <person name="Galloway R.L."/>
            <person name="Vinetz J.M."/>
            <person name="Sutton G.G."/>
            <person name="Nierman W.C."/>
            <person name="Fouts D.E."/>
        </authorList>
    </citation>
    <scope>NUCLEOTIDE SEQUENCE [LARGE SCALE GENOMIC DNA]</scope>
    <source>
        <strain evidence="1 2">Waz Holland</strain>
    </source>
</reference>
<name>N1W7L2_9LEPT</name>